<dbReference type="InterPro" id="IPR050883">
    <property type="entry name" value="PNGase"/>
</dbReference>
<protein>
    <submittedName>
        <fullName evidence="4">Glycoside hydrolase family 92 protein</fullName>
    </submittedName>
</protein>
<organism evidence="4 5">
    <name type="scientific">Actinacidiphila oryziradicis</name>
    <dbReference type="NCBI Taxonomy" id="2571141"/>
    <lineage>
        <taxon>Bacteria</taxon>
        <taxon>Bacillati</taxon>
        <taxon>Actinomycetota</taxon>
        <taxon>Actinomycetes</taxon>
        <taxon>Kitasatosporales</taxon>
        <taxon>Streptomycetaceae</taxon>
        <taxon>Actinacidiphila</taxon>
    </lineage>
</organism>
<evidence type="ECO:0000259" key="2">
    <source>
        <dbReference type="Pfam" id="PF07971"/>
    </source>
</evidence>
<dbReference type="EMBL" id="SUMC01000003">
    <property type="protein sequence ID" value="TKA12558.1"/>
    <property type="molecule type" value="Genomic_DNA"/>
</dbReference>
<dbReference type="SUPFAM" id="SSF48208">
    <property type="entry name" value="Six-hairpin glycosidases"/>
    <property type="match status" value="1"/>
</dbReference>
<comment type="caution">
    <text evidence="4">The sequence shown here is derived from an EMBL/GenBank/DDBJ whole genome shotgun (WGS) entry which is preliminary data.</text>
</comment>
<dbReference type="InterPro" id="IPR041371">
    <property type="entry name" value="GH92_N"/>
</dbReference>
<proteinExistence type="predicted"/>
<keyword evidence="5" id="KW-1185">Reference proteome</keyword>
<dbReference type="AlphaFoldDB" id="A0A4U0SSY1"/>
<feature type="region of interest" description="Disordered" evidence="1">
    <location>
        <begin position="829"/>
        <end position="850"/>
    </location>
</feature>
<dbReference type="GO" id="GO:0006516">
    <property type="term" value="P:glycoprotein catabolic process"/>
    <property type="evidence" value="ECO:0007669"/>
    <property type="project" value="TreeGrafter"/>
</dbReference>
<dbReference type="PANTHER" id="PTHR12143:SF39">
    <property type="entry name" value="SECRETED PROTEIN"/>
    <property type="match status" value="1"/>
</dbReference>
<dbReference type="Gene3D" id="2.70.98.10">
    <property type="match status" value="2"/>
</dbReference>
<dbReference type="Proteomes" id="UP000305778">
    <property type="component" value="Unassembled WGS sequence"/>
</dbReference>
<dbReference type="PANTHER" id="PTHR12143">
    <property type="entry name" value="PEPTIDE N-GLYCANASE PNGASE -RELATED"/>
    <property type="match status" value="1"/>
</dbReference>
<gene>
    <name evidence="4" type="ORF">FCI23_03945</name>
</gene>
<keyword evidence="4" id="KW-0378">Hydrolase</keyword>
<evidence type="ECO:0000313" key="5">
    <source>
        <dbReference type="Proteomes" id="UP000305778"/>
    </source>
</evidence>
<feature type="compositionally biased region" description="Low complexity" evidence="1">
    <location>
        <begin position="299"/>
        <end position="316"/>
    </location>
</feature>
<dbReference type="InterPro" id="IPR008928">
    <property type="entry name" value="6-hairpin_glycosidase_sf"/>
</dbReference>
<dbReference type="GO" id="GO:0030246">
    <property type="term" value="F:carbohydrate binding"/>
    <property type="evidence" value="ECO:0007669"/>
    <property type="project" value="InterPro"/>
</dbReference>
<evidence type="ECO:0000256" key="1">
    <source>
        <dbReference type="SAM" id="MobiDB-lite"/>
    </source>
</evidence>
<dbReference type="Gene3D" id="3.30.2080.10">
    <property type="entry name" value="GH92 mannosidase domain"/>
    <property type="match status" value="1"/>
</dbReference>
<feature type="domain" description="Glycosyl hydrolase family 92 N-terminal" evidence="3">
    <location>
        <begin position="58"/>
        <end position="351"/>
    </location>
</feature>
<feature type="region of interest" description="Disordered" evidence="1">
    <location>
        <begin position="280"/>
        <end position="326"/>
    </location>
</feature>
<dbReference type="Pfam" id="PF17678">
    <property type="entry name" value="Glyco_hydro_92N"/>
    <property type="match status" value="1"/>
</dbReference>
<name>A0A4U0SSY1_9ACTN</name>
<dbReference type="Gene3D" id="1.20.1610.10">
    <property type="entry name" value="alpha-1,2-mannosidases domains"/>
    <property type="match status" value="1"/>
</dbReference>
<dbReference type="InterPro" id="IPR005887">
    <property type="entry name" value="GH92_a_mannosidase_put"/>
</dbReference>
<dbReference type="GO" id="GO:0000224">
    <property type="term" value="F:peptide-N4-(N-acetyl-beta-glucosaminyl)asparagine amidase activity"/>
    <property type="evidence" value="ECO:0007669"/>
    <property type="project" value="TreeGrafter"/>
</dbReference>
<dbReference type="GO" id="GO:0005829">
    <property type="term" value="C:cytosol"/>
    <property type="evidence" value="ECO:0007669"/>
    <property type="project" value="TreeGrafter"/>
</dbReference>
<dbReference type="InterPro" id="IPR012939">
    <property type="entry name" value="Glyco_hydro_92"/>
</dbReference>
<dbReference type="Gene3D" id="1.20.1050.60">
    <property type="entry name" value="alpha-1,2-mannosidase"/>
    <property type="match status" value="1"/>
</dbReference>
<dbReference type="InterPro" id="IPR014718">
    <property type="entry name" value="GH-type_carb-bd"/>
</dbReference>
<sequence length="1148" mass="118906">MVIPRRTGAPRKQKTFRQRLAVVSVLGIAVLPLQAIGGTYAANAAGSTPAFVQDPASLVNPLIGTSGAVDTFPGPDMPAGMMQWGPDTTPDRPSGGGYEYNDNKISGFSLTHVSGPGCDVAGDLPILPVTGALSGNLSSTSAQFSHDNEQTNTGYYGVTDASGVKTELTDSTRAGLGKFTFPAGQQSNLLFKLSGSATQVDGTRVQVVSDKEISGSVSSGHFCGAKNTYTLHFDIKFNQSFTGSGTWVGSTINPNATSLTAGKVQQTLRAHPSAPLHEKHFTVPAAPSPTIHGSSSGKASGTQTSSPSASAAPSTGVKSNAAQPPTTGANGMYLTFDTATNPTVTAKVGISYTSDANAASNLSTEAKNWNFDAMEQANHAAWNSVLGKIQVGGGSADQQVQFYTALYHSLLHPNVFSDDNGQYMGMDNQVQKLAKGQDAQYANYSGWDTYRSQTQLMAMVEPKVTSDVVTSMLNGYDQTGLLPKWASNNGESYVMVGDPAAGIIADAYAFGARDFDTAHALDALEHEATTPNQDRPGENVRDAKGYLPLDEKDYSCCNFYGPVSTQLEYDSADYAVASFAKSLGKTADYEKYATRAQDWMNVFNPQSGYIQGKNMDGQFVGGFTPGTSNGFVEGTSAQYTPMVPFNLQQLIQARGGNAAYSSFLDSLLSNITDPGNTNANLSNEPSLEIPWEYNYTGQPWKAQEAVREAQQSLYFNAPVGSFGNDDLGAMSSWYVWSELGMYPETPGTNTLALGSPAFPVAKVNFGTVKANGTVTGKTVQINAPQAAPTAPYVQSLDVKGKASDNSWLTYDQFVGAGALDYTLGESPNKAWASSSSSVPPSDTTGGGRVLAATGPTSDGLVLAPGASGDGTLNLTNLGSKAVTVDWNATAPSGVTLDTASGSVSVPASGSAEAKVQVTAGSTEGTYPVTFALTDHSSGAALSGASLRVAVAKPGELWPYATNEGIYPDGATFSGGFDDDGWAFSQSALSAAGVTSGSALTVDGVSYTWPTVTSGQLDNLEMAGQTIPVPAGTTGSSLGLLGSATNAPTDGSGVSGSLTVTYTDGTSMQATIGFSDWTLNGGFSKPLAGDTTAVTTGYRNTGSGGKDTVKAYVFATKVPLDSSKQVASITLPVTGATGSDHLFAYGFGQ</sequence>
<dbReference type="GO" id="GO:0005975">
    <property type="term" value="P:carbohydrate metabolic process"/>
    <property type="evidence" value="ECO:0007669"/>
    <property type="project" value="InterPro"/>
</dbReference>
<evidence type="ECO:0000313" key="4">
    <source>
        <dbReference type="EMBL" id="TKA12558.1"/>
    </source>
</evidence>
<dbReference type="NCBIfam" id="TIGR01180">
    <property type="entry name" value="aman2_put"/>
    <property type="match status" value="1"/>
</dbReference>
<dbReference type="NCBIfam" id="NF035929">
    <property type="entry name" value="lectin_1"/>
    <property type="match status" value="1"/>
</dbReference>
<accession>A0A4U0SSY1</accession>
<feature type="domain" description="Glycosyl hydrolase family 92" evidence="2">
    <location>
        <begin position="357"/>
        <end position="824"/>
    </location>
</feature>
<reference evidence="4 5" key="1">
    <citation type="submission" date="2019-04" db="EMBL/GenBank/DDBJ databases">
        <title>Streptomyces oryziradicis sp. nov., a novel actinomycete isolated from rhizosphere soil of rice (Oryza sativa L.).</title>
        <authorList>
            <person name="Li C."/>
        </authorList>
    </citation>
    <scope>NUCLEOTIDE SEQUENCE [LARGE SCALE GENOMIC DNA]</scope>
    <source>
        <strain evidence="4 5">NEAU-C40</strain>
    </source>
</reference>
<dbReference type="OrthoDB" id="9804511at2"/>
<dbReference type="Pfam" id="PF07971">
    <property type="entry name" value="Glyco_hydro_92"/>
    <property type="match status" value="1"/>
</dbReference>
<feature type="compositionally biased region" description="Polar residues" evidence="1">
    <location>
        <begin position="317"/>
        <end position="326"/>
    </location>
</feature>
<evidence type="ECO:0000259" key="3">
    <source>
        <dbReference type="Pfam" id="PF17678"/>
    </source>
</evidence>